<dbReference type="AlphaFoldDB" id="A0A2G8S630"/>
<sequence>MPQLHPVLPIELFEEIIGHTSDNTVSLQHISLTCHAFLPRARYHLFTSIRIHTVQQLDSSGEFLDSHPWLTPLIRCVAFCVLTAAPGSLSAPADRASRLLDVVPVHLLSRLPNIYIWRVGAEGYSPRGQAPSQLSLHRFAPSCYRKYGISITNLELSNVRFDGISDFARLVSAFASIQSLSASFIFFRKAGEDDESSLLSDFTEETTMPRAGRSLFIKRLQIGVHKDIRVVGYLLLASATTANTLNLTIRDGGPWHEHDNYISEIPLIDWKS</sequence>
<evidence type="ECO:0000313" key="2">
    <source>
        <dbReference type="Proteomes" id="UP000230002"/>
    </source>
</evidence>
<reference evidence="1 2" key="1">
    <citation type="journal article" date="2015" name="Sci. Rep.">
        <title>Chromosome-level genome map provides insights into diverse defense mechanisms in the medicinal fungus Ganoderma sinense.</title>
        <authorList>
            <person name="Zhu Y."/>
            <person name="Xu J."/>
            <person name="Sun C."/>
            <person name="Zhou S."/>
            <person name="Xu H."/>
            <person name="Nelson D.R."/>
            <person name="Qian J."/>
            <person name="Song J."/>
            <person name="Luo H."/>
            <person name="Xiang L."/>
            <person name="Li Y."/>
            <person name="Xu Z."/>
            <person name="Ji A."/>
            <person name="Wang L."/>
            <person name="Lu S."/>
            <person name="Hayward A."/>
            <person name="Sun W."/>
            <person name="Li X."/>
            <person name="Schwartz D.C."/>
            <person name="Wang Y."/>
            <person name="Chen S."/>
        </authorList>
    </citation>
    <scope>NUCLEOTIDE SEQUENCE [LARGE SCALE GENOMIC DNA]</scope>
    <source>
        <strain evidence="1 2">ZZ0214-1</strain>
    </source>
</reference>
<proteinExistence type="predicted"/>
<protein>
    <submittedName>
        <fullName evidence="1">Uncharacterized protein</fullName>
    </submittedName>
</protein>
<dbReference type="OrthoDB" id="2798901at2759"/>
<dbReference type="Proteomes" id="UP000230002">
    <property type="component" value="Unassembled WGS sequence"/>
</dbReference>
<organism evidence="1 2">
    <name type="scientific">Ganoderma sinense ZZ0214-1</name>
    <dbReference type="NCBI Taxonomy" id="1077348"/>
    <lineage>
        <taxon>Eukaryota</taxon>
        <taxon>Fungi</taxon>
        <taxon>Dikarya</taxon>
        <taxon>Basidiomycota</taxon>
        <taxon>Agaricomycotina</taxon>
        <taxon>Agaricomycetes</taxon>
        <taxon>Polyporales</taxon>
        <taxon>Polyporaceae</taxon>
        <taxon>Ganoderma</taxon>
    </lineage>
</organism>
<keyword evidence="2" id="KW-1185">Reference proteome</keyword>
<dbReference type="EMBL" id="AYKW01000023">
    <property type="protein sequence ID" value="PIL29232.1"/>
    <property type="molecule type" value="Genomic_DNA"/>
</dbReference>
<name>A0A2G8S630_9APHY</name>
<evidence type="ECO:0000313" key="1">
    <source>
        <dbReference type="EMBL" id="PIL29232.1"/>
    </source>
</evidence>
<comment type="caution">
    <text evidence="1">The sequence shown here is derived from an EMBL/GenBank/DDBJ whole genome shotgun (WGS) entry which is preliminary data.</text>
</comment>
<gene>
    <name evidence="1" type="ORF">GSI_09281</name>
</gene>
<accession>A0A2G8S630</accession>